<accession>A0A286UMS3</accession>
<dbReference type="EMBL" id="NBII01000003">
    <property type="protein sequence ID" value="PAV20839.1"/>
    <property type="molecule type" value="Genomic_DNA"/>
</dbReference>
<feature type="region of interest" description="Disordered" evidence="1">
    <location>
        <begin position="76"/>
        <end position="159"/>
    </location>
</feature>
<dbReference type="Proteomes" id="UP000217199">
    <property type="component" value="Unassembled WGS sequence"/>
</dbReference>
<feature type="compositionally biased region" description="Polar residues" evidence="1">
    <location>
        <begin position="79"/>
        <end position="89"/>
    </location>
</feature>
<feature type="region of interest" description="Disordered" evidence="1">
    <location>
        <begin position="351"/>
        <end position="381"/>
    </location>
</feature>
<sequence>MSSNKKLPLPDFLRVLTNAGMQVTKAMIFARKVYSQYNTPENLGLLTDSALVRLGIDGKDDRKTALAAFREAGFVKPPQRQTQSGSKSWVETEVKDEKGNGAGAAARPRAVGGSLATKDLGAGSSSRIKKMMSGKTSVRKRKRDDDLDELLPSGSNHEGTELEKLEFNEVLDEETLRTKFAVVNRAPVMALWSTIVAEQLGFKQDEALSIASAYTEMNAISKGVSLGVFDKNKGKGIEITKNESQPYVDLMGRRPLYKTKSDSWRALLKGEPIDPGSSYKYITSSFRQTLPYIAGALRLLAQSFEPEELNTKGFGLYADFRPEVDKWGERASVRCERILGLRSKRDVVSIKEEDEDGGRGQGRGGVEIETKEEGDSQVKNEEELPVIKKTKMEMEGEELYEIKRILSADLGTD</sequence>
<name>A0A286UMS3_9AGAM</name>
<reference evidence="2 3" key="1">
    <citation type="journal article" date="2017" name="Mol. Ecol.">
        <title>Comparative and population genomic landscape of Phellinus noxius: A hypervariable fungus causing root rot in trees.</title>
        <authorList>
            <person name="Chung C.L."/>
            <person name="Lee T.J."/>
            <person name="Akiba M."/>
            <person name="Lee H.H."/>
            <person name="Kuo T.H."/>
            <person name="Liu D."/>
            <person name="Ke H.M."/>
            <person name="Yokoi T."/>
            <person name="Roa M.B."/>
            <person name="Lu M.J."/>
            <person name="Chang Y.Y."/>
            <person name="Ann P.J."/>
            <person name="Tsai J.N."/>
            <person name="Chen C.Y."/>
            <person name="Tzean S.S."/>
            <person name="Ota Y."/>
            <person name="Hattori T."/>
            <person name="Sahashi N."/>
            <person name="Liou R.F."/>
            <person name="Kikuchi T."/>
            <person name="Tsai I.J."/>
        </authorList>
    </citation>
    <scope>NUCLEOTIDE SEQUENCE [LARGE SCALE GENOMIC DNA]</scope>
    <source>
        <strain evidence="2 3">FFPRI411160</strain>
    </source>
</reference>
<feature type="compositionally biased region" description="Basic and acidic residues" evidence="1">
    <location>
        <begin position="90"/>
        <end position="99"/>
    </location>
</feature>
<gene>
    <name evidence="2" type="ORF">PNOK_0346600</name>
</gene>
<proteinExistence type="predicted"/>
<comment type="caution">
    <text evidence="2">The sequence shown here is derived from an EMBL/GenBank/DDBJ whole genome shotgun (WGS) entry which is preliminary data.</text>
</comment>
<feature type="compositionally biased region" description="Basic residues" evidence="1">
    <location>
        <begin position="127"/>
        <end position="142"/>
    </location>
</feature>
<dbReference type="OrthoDB" id="514070at2759"/>
<organism evidence="2 3">
    <name type="scientific">Pyrrhoderma noxium</name>
    <dbReference type="NCBI Taxonomy" id="2282107"/>
    <lineage>
        <taxon>Eukaryota</taxon>
        <taxon>Fungi</taxon>
        <taxon>Dikarya</taxon>
        <taxon>Basidiomycota</taxon>
        <taxon>Agaricomycotina</taxon>
        <taxon>Agaricomycetes</taxon>
        <taxon>Hymenochaetales</taxon>
        <taxon>Hymenochaetaceae</taxon>
        <taxon>Pyrrhoderma</taxon>
    </lineage>
</organism>
<evidence type="ECO:0000256" key="1">
    <source>
        <dbReference type="SAM" id="MobiDB-lite"/>
    </source>
</evidence>
<dbReference type="InParanoid" id="A0A286UMS3"/>
<dbReference type="AlphaFoldDB" id="A0A286UMS3"/>
<feature type="compositionally biased region" description="Basic and acidic residues" evidence="1">
    <location>
        <begin position="366"/>
        <end position="381"/>
    </location>
</feature>
<protein>
    <submittedName>
        <fullName evidence="2">Uncharacterized protein</fullName>
    </submittedName>
</protein>
<evidence type="ECO:0000313" key="2">
    <source>
        <dbReference type="EMBL" id="PAV20839.1"/>
    </source>
</evidence>
<feature type="compositionally biased region" description="Low complexity" evidence="1">
    <location>
        <begin position="103"/>
        <end position="113"/>
    </location>
</feature>
<keyword evidence="3" id="KW-1185">Reference proteome</keyword>
<evidence type="ECO:0000313" key="3">
    <source>
        <dbReference type="Proteomes" id="UP000217199"/>
    </source>
</evidence>